<protein>
    <recommendedName>
        <fullName evidence="8">Chloride channel protein</fullName>
    </recommendedName>
</protein>
<keyword evidence="3 5" id="KW-1133">Transmembrane helix</keyword>
<evidence type="ECO:0008006" key="8">
    <source>
        <dbReference type="Google" id="ProtNLM"/>
    </source>
</evidence>
<dbReference type="STRING" id="160454.RV10_GL004234"/>
<feature type="transmembrane region" description="Helical" evidence="5">
    <location>
        <begin position="7"/>
        <end position="37"/>
    </location>
</feature>
<comment type="caution">
    <text evidence="6">The sequence shown here is derived from an EMBL/GenBank/DDBJ whole genome shotgun (WGS) entry which is preliminary data.</text>
</comment>
<dbReference type="HOGENOM" id="CLU_015263_8_0_9"/>
<dbReference type="Proteomes" id="UP000013782">
    <property type="component" value="Unassembled WGS sequence"/>
</dbReference>
<evidence type="ECO:0000313" key="6">
    <source>
        <dbReference type="EMBL" id="EOH93243.1"/>
    </source>
</evidence>
<dbReference type="GO" id="GO:0015108">
    <property type="term" value="F:chloride transmembrane transporter activity"/>
    <property type="evidence" value="ECO:0007669"/>
    <property type="project" value="InterPro"/>
</dbReference>
<dbReference type="Pfam" id="PF00654">
    <property type="entry name" value="Voltage_CLC"/>
    <property type="match status" value="1"/>
</dbReference>
<dbReference type="RefSeq" id="WP_010757869.1">
    <property type="nucleotide sequence ID" value="NZ_ASWD01000001.1"/>
</dbReference>
<feature type="transmembrane region" description="Helical" evidence="5">
    <location>
        <begin position="49"/>
        <end position="67"/>
    </location>
</feature>
<dbReference type="eggNOG" id="COG0038">
    <property type="taxonomic scope" value="Bacteria"/>
</dbReference>
<feature type="transmembrane region" description="Helical" evidence="5">
    <location>
        <begin position="300"/>
        <end position="319"/>
    </location>
</feature>
<dbReference type="PANTHER" id="PTHR43427:SF12">
    <property type="entry name" value="CHLORIDE TRANSPORTER"/>
    <property type="match status" value="1"/>
</dbReference>
<dbReference type="InterPro" id="IPR050368">
    <property type="entry name" value="ClC-type_chloride_channel"/>
</dbReference>
<feature type="transmembrane region" description="Helical" evidence="5">
    <location>
        <begin position="99"/>
        <end position="126"/>
    </location>
</feature>
<dbReference type="InterPro" id="IPR014743">
    <property type="entry name" value="Cl-channel_core"/>
</dbReference>
<organism evidence="6 7">
    <name type="scientific">Enterococcus pallens ATCC BAA-351</name>
    <dbReference type="NCBI Taxonomy" id="1158607"/>
    <lineage>
        <taxon>Bacteria</taxon>
        <taxon>Bacillati</taxon>
        <taxon>Bacillota</taxon>
        <taxon>Bacilli</taxon>
        <taxon>Lactobacillales</taxon>
        <taxon>Enterococcaceae</taxon>
        <taxon>Enterococcus</taxon>
    </lineage>
</organism>
<dbReference type="SUPFAM" id="SSF81340">
    <property type="entry name" value="Clc chloride channel"/>
    <property type="match status" value="1"/>
</dbReference>
<feature type="transmembrane region" description="Helical" evidence="5">
    <location>
        <begin position="224"/>
        <end position="242"/>
    </location>
</feature>
<feature type="transmembrane region" description="Helical" evidence="5">
    <location>
        <begin position="326"/>
        <end position="344"/>
    </location>
</feature>
<feature type="transmembrane region" description="Helical" evidence="5">
    <location>
        <begin position="183"/>
        <end position="204"/>
    </location>
</feature>
<feature type="transmembrane region" description="Helical" evidence="5">
    <location>
        <begin position="262"/>
        <end position="280"/>
    </location>
</feature>
<evidence type="ECO:0000256" key="2">
    <source>
        <dbReference type="ARBA" id="ARBA00022692"/>
    </source>
</evidence>
<dbReference type="AlphaFoldDB" id="R2QDE8"/>
<feature type="transmembrane region" description="Helical" evidence="5">
    <location>
        <begin position="373"/>
        <end position="396"/>
    </location>
</feature>
<gene>
    <name evidence="6" type="ORF">UAU_02886</name>
</gene>
<dbReference type="PANTHER" id="PTHR43427">
    <property type="entry name" value="CHLORIDE CHANNEL PROTEIN CLC-E"/>
    <property type="match status" value="1"/>
</dbReference>
<comment type="subcellular location">
    <subcellularLocation>
        <location evidence="1">Membrane</location>
        <topology evidence="1">Multi-pass membrane protein</topology>
    </subcellularLocation>
</comment>
<dbReference type="PATRIC" id="fig|1158607.3.peg.2877"/>
<reference evidence="6 7" key="1">
    <citation type="submission" date="2013-02" db="EMBL/GenBank/DDBJ databases">
        <title>The Genome Sequence of Enterococcus pallens BAA-351.</title>
        <authorList>
            <consortium name="The Broad Institute Genome Sequencing Platform"/>
            <consortium name="The Broad Institute Genome Sequencing Center for Infectious Disease"/>
            <person name="Earl A.M."/>
            <person name="Gilmore M.S."/>
            <person name="Lebreton F."/>
            <person name="Walker B."/>
            <person name="Young S.K."/>
            <person name="Zeng Q."/>
            <person name="Gargeya S."/>
            <person name="Fitzgerald M."/>
            <person name="Haas B."/>
            <person name="Abouelleil A."/>
            <person name="Alvarado L."/>
            <person name="Arachchi H.M."/>
            <person name="Berlin A.M."/>
            <person name="Chapman S.B."/>
            <person name="Dewar J."/>
            <person name="Goldberg J."/>
            <person name="Griggs A."/>
            <person name="Gujja S."/>
            <person name="Hansen M."/>
            <person name="Howarth C."/>
            <person name="Imamovic A."/>
            <person name="Larimer J."/>
            <person name="McCowan C."/>
            <person name="Murphy C."/>
            <person name="Neiman D."/>
            <person name="Pearson M."/>
            <person name="Priest M."/>
            <person name="Roberts A."/>
            <person name="Saif S."/>
            <person name="Shea T."/>
            <person name="Sisk P."/>
            <person name="Sykes S."/>
            <person name="Wortman J."/>
            <person name="Nusbaum C."/>
            <person name="Birren B."/>
        </authorList>
    </citation>
    <scope>NUCLEOTIDE SEQUENCE [LARGE SCALE GENOMIC DNA]</scope>
    <source>
        <strain evidence="6 7">ATCC BAA-351</strain>
    </source>
</reference>
<keyword evidence="2 5" id="KW-0812">Transmembrane</keyword>
<dbReference type="GO" id="GO:0016020">
    <property type="term" value="C:membrane"/>
    <property type="evidence" value="ECO:0007669"/>
    <property type="project" value="UniProtKB-SubCell"/>
</dbReference>
<evidence type="ECO:0000256" key="4">
    <source>
        <dbReference type="ARBA" id="ARBA00023136"/>
    </source>
</evidence>
<name>R2QDE8_9ENTE</name>
<proteinExistence type="predicted"/>
<dbReference type="OrthoDB" id="2729535at2"/>
<evidence type="ECO:0000313" key="7">
    <source>
        <dbReference type="Proteomes" id="UP000013782"/>
    </source>
</evidence>
<accession>R2QDE8</accession>
<keyword evidence="4 5" id="KW-0472">Membrane</keyword>
<dbReference type="EMBL" id="AJAQ01000018">
    <property type="protein sequence ID" value="EOH93243.1"/>
    <property type="molecule type" value="Genomic_DNA"/>
</dbReference>
<evidence type="ECO:0000256" key="1">
    <source>
        <dbReference type="ARBA" id="ARBA00004141"/>
    </source>
</evidence>
<keyword evidence="7" id="KW-1185">Reference proteome</keyword>
<evidence type="ECO:0000256" key="3">
    <source>
        <dbReference type="ARBA" id="ARBA00022989"/>
    </source>
</evidence>
<dbReference type="CDD" id="cd00400">
    <property type="entry name" value="Voltage_gated_ClC"/>
    <property type="match status" value="1"/>
</dbReference>
<evidence type="ECO:0000256" key="5">
    <source>
        <dbReference type="SAM" id="Phobius"/>
    </source>
</evidence>
<dbReference type="InterPro" id="IPR001807">
    <property type="entry name" value="ClC"/>
</dbReference>
<sequence>MRFPSIFLVYCGFMGFMVGVLSALFLTTVNFFIHGIWTVIPTYFALGRYYPLLAGIVGGLLVGLLQTKVGDYPKTMHETLHEFKTNKTVPYKHRLLPSFISALVVLMFGASLGPEAALASILGGLISWLGNQMKWTLARKEELLELSMGAMVAAVFRAPLAGLADPLDQKLHNGVIKVKWKKLVLYGWTTIFGLLGYLVVQQLFPAETIFALHLPVINWDIRALLLILPAFILGTAFGYAFLVMEKISDSLALKLTSHYQRAIISGILIGLFGMLSPYFLFSGEHQLMSLSQDYSKIGTLALVLLALGKAFLTNACFAAGWRGGKIFPAIFASVAIGCALANLFPFMPGLLVGITVAASVTVILQQPIATAALLLFLLPVQLFPAVLLSCLGAHWVSKGLSQKFPVGGD</sequence>
<dbReference type="Gene3D" id="1.10.3080.10">
    <property type="entry name" value="Clc chloride channel"/>
    <property type="match status" value="1"/>
</dbReference>